<dbReference type="AlphaFoldDB" id="A0A0G0TPK2"/>
<feature type="region of interest" description="Disordered" evidence="1">
    <location>
        <begin position="55"/>
        <end position="84"/>
    </location>
</feature>
<gene>
    <name evidence="2" type="ORF">UT75_C0013G0014</name>
</gene>
<accession>A0A0G0TPK2</accession>
<protein>
    <submittedName>
        <fullName evidence="2">Uncharacterized protein</fullName>
    </submittedName>
</protein>
<name>A0A0G0TPK2_9BACT</name>
<organism evidence="2 3">
    <name type="scientific">Candidatus Yanofskybacteria bacterium GW2011_GWE2_40_11</name>
    <dbReference type="NCBI Taxonomy" id="1619033"/>
    <lineage>
        <taxon>Bacteria</taxon>
        <taxon>Candidatus Yanofskyibacteriota</taxon>
    </lineage>
</organism>
<proteinExistence type="predicted"/>
<evidence type="ECO:0000313" key="3">
    <source>
        <dbReference type="Proteomes" id="UP000034072"/>
    </source>
</evidence>
<feature type="compositionally biased region" description="Polar residues" evidence="1">
    <location>
        <begin position="75"/>
        <end position="84"/>
    </location>
</feature>
<dbReference type="EMBL" id="LBXZ01000013">
    <property type="protein sequence ID" value="KKR39777.1"/>
    <property type="molecule type" value="Genomic_DNA"/>
</dbReference>
<dbReference type="Proteomes" id="UP000034072">
    <property type="component" value="Unassembled WGS sequence"/>
</dbReference>
<evidence type="ECO:0000256" key="1">
    <source>
        <dbReference type="SAM" id="MobiDB-lite"/>
    </source>
</evidence>
<evidence type="ECO:0000313" key="2">
    <source>
        <dbReference type="EMBL" id="KKR39777.1"/>
    </source>
</evidence>
<comment type="caution">
    <text evidence="2">The sequence shown here is derived from an EMBL/GenBank/DDBJ whole genome shotgun (WGS) entry which is preliminary data.</text>
</comment>
<sequence length="84" mass="9375">MANNKELPSREELQEEFRGAKMLRDIQRTLKEHGIDISIEAVKATVAEYERLHSEALSESDSQEVAIDGDMIKAPTSNDSNSVT</sequence>
<reference evidence="2 3" key="1">
    <citation type="journal article" date="2015" name="Nature">
        <title>rRNA introns, odd ribosomes, and small enigmatic genomes across a large radiation of phyla.</title>
        <authorList>
            <person name="Brown C.T."/>
            <person name="Hug L.A."/>
            <person name="Thomas B.C."/>
            <person name="Sharon I."/>
            <person name="Castelle C.J."/>
            <person name="Singh A."/>
            <person name="Wilkins M.J."/>
            <person name="Williams K.H."/>
            <person name="Banfield J.F."/>
        </authorList>
    </citation>
    <scope>NUCLEOTIDE SEQUENCE [LARGE SCALE GENOMIC DNA]</scope>
</reference>